<dbReference type="AlphaFoldDB" id="A0AAD1W8J9"/>
<name>A0AAD1W8J9_PELCU</name>
<proteinExistence type="predicted"/>
<dbReference type="Gene3D" id="3.30.250.20">
    <property type="entry name" value="L1 transposable element, C-terminal domain"/>
    <property type="match status" value="1"/>
</dbReference>
<evidence type="ECO:0000313" key="2">
    <source>
        <dbReference type="EMBL" id="CAH2299772.1"/>
    </source>
</evidence>
<feature type="region of interest" description="Disordered" evidence="1">
    <location>
        <begin position="81"/>
        <end position="108"/>
    </location>
</feature>
<dbReference type="EMBL" id="OW240917">
    <property type="protein sequence ID" value="CAH2299772.1"/>
    <property type="molecule type" value="Genomic_DNA"/>
</dbReference>
<accession>A0AAD1W8J9</accession>
<keyword evidence="3" id="KW-1185">Reference proteome</keyword>
<organism evidence="2 3">
    <name type="scientific">Pelobates cultripes</name>
    <name type="common">Western spadefoot toad</name>
    <dbReference type="NCBI Taxonomy" id="61616"/>
    <lineage>
        <taxon>Eukaryota</taxon>
        <taxon>Metazoa</taxon>
        <taxon>Chordata</taxon>
        <taxon>Craniata</taxon>
        <taxon>Vertebrata</taxon>
        <taxon>Euteleostomi</taxon>
        <taxon>Amphibia</taxon>
        <taxon>Batrachia</taxon>
        <taxon>Anura</taxon>
        <taxon>Pelobatoidea</taxon>
        <taxon>Pelobatidae</taxon>
        <taxon>Pelobates</taxon>
    </lineage>
</organism>
<dbReference type="Proteomes" id="UP001295444">
    <property type="component" value="Chromosome 06"/>
</dbReference>
<protein>
    <submittedName>
        <fullName evidence="2">Uncharacterized protein</fullName>
    </submittedName>
</protein>
<reference evidence="2" key="1">
    <citation type="submission" date="2022-03" db="EMBL/GenBank/DDBJ databases">
        <authorList>
            <person name="Alioto T."/>
            <person name="Alioto T."/>
            <person name="Gomez Garrido J."/>
        </authorList>
    </citation>
    <scope>NUCLEOTIDE SEQUENCE</scope>
</reference>
<evidence type="ECO:0000256" key="1">
    <source>
        <dbReference type="SAM" id="MobiDB-lite"/>
    </source>
</evidence>
<feature type="compositionally biased region" description="Polar residues" evidence="1">
    <location>
        <begin position="81"/>
        <end position="98"/>
    </location>
</feature>
<evidence type="ECO:0000313" key="3">
    <source>
        <dbReference type="Proteomes" id="UP001295444"/>
    </source>
</evidence>
<sequence length="108" mass="12575">MRASRLRKDLPAQYNSIQLYADLSAQTLKKRKEYKEITDALRSHEVPYRWVHPVRLLIHKNGAMHVITSLADGRKTLQKWGIQSQNQARSGNDPQPSKLTADWKRVRN</sequence>
<gene>
    <name evidence="2" type="ORF">PECUL_23A047855</name>
</gene>
<dbReference type="InterPro" id="IPR042566">
    <property type="entry name" value="L1_C"/>
</dbReference>